<reference evidence="4 5" key="1">
    <citation type="journal article" date="2024" name="J. Plant Pathol.">
        <title>Sequence and assembly of the genome of Seiridium unicorne, isolate CBS 538.82, causal agent of cypress canker disease.</title>
        <authorList>
            <person name="Scali E."/>
            <person name="Rocca G.D."/>
            <person name="Danti R."/>
            <person name="Garbelotto M."/>
            <person name="Barberini S."/>
            <person name="Baroncelli R."/>
            <person name="Emiliani G."/>
        </authorList>
    </citation>
    <scope>NUCLEOTIDE SEQUENCE [LARGE SCALE GENOMIC DNA]</scope>
    <source>
        <strain evidence="4 5">BM-138-508</strain>
    </source>
</reference>
<keyword evidence="1" id="KW-0479">Metal-binding</keyword>
<feature type="compositionally biased region" description="Basic and acidic residues" evidence="2">
    <location>
        <begin position="215"/>
        <end position="226"/>
    </location>
</feature>
<protein>
    <recommendedName>
        <fullName evidence="3">C3H1-type domain-containing protein</fullName>
    </recommendedName>
</protein>
<feature type="region of interest" description="Disordered" evidence="2">
    <location>
        <begin position="1"/>
        <end position="55"/>
    </location>
</feature>
<evidence type="ECO:0000256" key="2">
    <source>
        <dbReference type="SAM" id="MobiDB-lite"/>
    </source>
</evidence>
<evidence type="ECO:0000313" key="5">
    <source>
        <dbReference type="Proteomes" id="UP001408356"/>
    </source>
</evidence>
<feature type="region of interest" description="Disordered" evidence="2">
    <location>
        <begin position="532"/>
        <end position="558"/>
    </location>
</feature>
<feature type="compositionally biased region" description="Polar residues" evidence="2">
    <location>
        <begin position="149"/>
        <end position="161"/>
    </location>
</feature>
<feature type="compositionally biased region" description="Basic and acidic residues" evidence="2">
    <location>
        <begin position="532"/>
        <end position="551"/>
    </location>
</feature>
<sequence>MTHHTKGDRDRERDHYRQTTKPTSSPHSSEDQLPQYFIVRPDVTKQTASGAVTTKGPMVPLIPADQLPPWLGIVGVPRELDMEQMKGLRNLGETSKDFDSYEVCFLREYGGSSQDSNVSIQDQRKRQYPDSLTEGQVRKAAPATVDIQHATSKIPSNNNTKVSRKSGQKHLNKHHKRRDTPSDSNSGAESSGGEHSLGRSSSSKASASSSTDTELTYHLRAKDGLKGSRHAPAISMEKTVTSRSIPTDLVVPLNPRIPSPPSPPPSGPSNPYPVLHRKGPVPPADHPASRLLKAFASGGGYSTTQPASGLSSVTAHRGKDLMPSAMTYREGNHRDGSEGTIFCRHWCHHNTCKFGDVCKYMHEMPRTREGLREVGLADWPMWYKSQEVGRQAGFAMALALQGRGGMGGHQSCGEYFGGNSPNPLLMMMNETSMGGHVGSRVMSEQEKTELRARIELQDMAEKRAKMARDKSTGKGKKGKDRMKDSVSQGSPPRRDEARSSGTDEDFFPDQTLEDRLREAELEDLEQEIRLQRMKEKARSESKGKGKEKEVVVENLMDL</sequence>
<dbReference type="PROSITE" id="PS50103">
    <property type="entry name" value="ZF_C3H1"/>
    <property type="match status" value="1"/>
</dbReference>
<comment type="caution">
    <text evidence="4">The sequence shown here is derived from an EMBL/GenBank/DDBJ whole genome shotgun (WGS) entry which is preliminary data.</text>
</comment>
<name>A0ABR2UU98_9PEZI</name>
<feature type="compositionally biased region" description="Basic and acidic residues" evidence="2">
    <location>
        <begin position="459"/>
        <end position="472"/>
    </location>
</feature>
<evidence type="ECO:0000256" key="1">
    <source>
        <dbReference type="PROSITE-ProRule" id="PRU00723"/>
    </source>
</evidence>
<keyword evidence="5" id="KW-1185">Reference proteome</keyword>
<feature type="compositionally biased region" description="Basic residues" evidence="2">
    <location>
        <begin position="162"/>
        <end position="178"/>
    </location>
</feature>
<feature type="compositionally biased region" description="Low complexity" evidence="2">
    <location>
        <begin position="200"/>
        <end position="210"/>
    </location>
</feature>
<feature type="zinc finger region" description="C3H1-type" evidence="1">
    <location>
        <begin position="337"/>
        <end position="365"/>
    </location>
</feature>
<dbReference type="InterPro" id="IPR000571">
    <property type="entry name" value="Znf_CCCH"/>
</dbReference>
<evidence type="ECO:0000313" key="4">
    <source>
        <dbReference type="EMBL" id="KAK9418202.1"/>
    </source>
</evidence>
<accession>A0ABR2UU98</accession>
<gene>
    <name evidence="4" type="ORF">SUNI508_08396</name>
</gene>
<dbReference type="EMBL" id="JARVKF010000393">
    <property type="protein sequence ID" value="KAK9418202.1"/>
    <property type="molecule type" value="Genomic_DNA"/>
</dbReference>
<proteinExistence type="predicted"/>
<feature type="compositionally biased region" description="Pro residues" evidence="2">
    <location>
        <begin position="255"/>
        <end position="271"/>
    </location>
</feature>
<feature type="region of interest" description="Disordered" evidence="2">
    <location>
        <begin position="112"/>
        <end position="286"/>
    </location>
</feature>
<feature type="compositionally biased region" description="Basic and acidic residues" evidence="2">
    <location>
        <begin position="1"/>
        <end position="17"/>
    </location>
</feature>
<organism evidence="4 5">
    <name type="scientific">Seiridium unicorne</name>
    <dbReference type="NCBI Taxonomy" id="138068"/>
    <lineage>
        <taxon>Eukaryota</taxon>
        <taxon>Fungi</taxon>
        <taxon>Dikarya</taxon>
        <taxon>Ascomycota</taxon>
        <taxon>Pezizomycotina</taxon>
        <taxon>Sordariomycetes</taxon>
        <taxon>Xylariomycetidae</taxon>
        <taxon>Amphisphaeriales</taxon>
        <taxon>Sporocadaceae</taxon>
        <taxon>Seiridium</taxon>
    </lineage>
</organism>
<dbReference type="Proteomes" id="UP001408356">
    <property type="component" value="Unassembled WGS sequence"/>
</dbReference>
<feature type="compositionally biased region" description="Polar residues" evidence="2">
    <location>
        <begin position="112"/>
        <end position="121"/>
    </location>
</feature>
<evidence type="ECO:0000259" key="3">
    <source>
        <dbReference type="PROSITE" id="PS50103"/>
    </source>
</evidence>
<feature type="region of interest" description="Disordered" evidence="2">
    <location>
        <begin position="459"/>
        <end position="520"/>
    </location>
</feature>
<keyword evidence="1" id="KW-0863">Zinc-finger</keyword>
<keyword evidence="1" id="KW-0862">Zinc</keyword>
<feature type="domain" description="C3H1-type" evidence="3">
    <location>
        <begin position="337"/>
        <end position="365"/>
    </location>
</feature>